<keyword evidence="3" id="KW-0863">Zinc-finger</keyword>
<dbReference type="KEGG" id="vg:5659200"/>
<dbReference type="InterPro" id="IPR001222">
    <property type="entry name" value="Znf_TFIIS"/>
</dbReference>
<dbReference type="Pfam" id="PF07500">
    <property type="entry name" value="TFIIS_M"/>
    <property type="match status" value="1"/>
</dbReference>
<dbReference type="SMART" id="SM00440">
    <property type="entry name" value="ZnF_C2C2"/>
    <property type="match status" value="1"/>
</dbReference>
<evidence type="ECO:0000313" key="7">
    <source>
        <dbReference type="Proteomes" id="UP000202419"/>
    </source>
</evidence>
<dbReference type="GO" id="GO:0003676">
    <property type="term" value="F:nucleic acid binding"/>
    <property type="evidence" value="ECO:0007669"/>
    <property type="project" value="InterPro"/>
</dbReference>
<dbReference type="PIRSF" id="PIRSF006704">
    <property type="entry name" value="TF_IIS"/>
    <property type="match status" value="1"/>
</dbReference>
<gene>
    <name evidence="6" type="primary">B175L</name>
    <name evidence="6" type="ORF">NY2A_B175L</name>
</gene>
<protein>
    <submittedName>
        <fullName evidence="6">Uncharacterized protein B175L</fullName>
    </submittedName>
</protein>
<keyword evidence="2" id="KW-0479">Metal-binding</keyword>
<dbReference type="Pfam" id="PF01096">
    <property type="entry name" value="Zn_ribbon_TFIIS"/>
    <property type="match status" value="1"/>
</dbReference>
<dbReference type="EMBL" id="DQ491002">
    <property type="protein sequence ID" value="ABT14574.1"/>
    <property type="molecule type" value="Genomic_DNA"/>
</dbReference>
<reference evidence="6 7" key="1">
    <citation type="journal article" date="2007" name="Virology">
        <title>Sequence and annotation of the 369-kb NY-2A and the 345-kb AR158 viruses that infect Chlorella NC64A.</title>
        <authorList>
            <person name="Fitzgerald L.A."/>
            <person name="Graves M.V."/>
            <person name="Li X."/>
            <person name="Feldblyum T."/>
            <person name="Nierman W.C."/>
            <person name="Van Etten J.L."/>
        </authorList>
    </citation>
    <scope>NUCLEOTIDE SEQUENCE [LARGE SCALE GENOMIC DNA]</scope>
    <source>
        <strain evidence="6 7">NY-2A</strain>
    </source>
</reference>
<evidence type="ECO:0000256" key="4">
    <source>
        <dbReference type="ARBA" id="ARBA00022833"/>
    </source>
</evidence>
<accession>A7IW50</accession>
<keyword evidence="7" id="KW-1185">Reference proteome</keyword>
<evidence type="ECO:0000259" key="5">
    <source>
        <dbReference type="PROSITE" id="PS51321"/>
    </source>
</evidence>
<dbReference type="RefSeq" id="YP_001497371.1">
    <property type="nucleotide sequence ID" value="NC_009898.1"/>
</dbReference>
<dbReference type="OrthoDB" id="16050at10239"/>
<dbReference type="SUPFAM" id="SSF57783">
    <property type="entry name" value="Zinc beta-ribbon"/>
    <property type="match status" value="1"/>
</dbReference>
<evidence type="ECO:0000256" key="2">
    <source>
        <dbReference type="ARBA" id="ARBA00022723"/>
    </source>
</evidence>
<dbReference type="InterPro" id="IPR035100">
    <property type="entry name" value="TF_IIS-typ"/>
</dbReference>
<evidence type="ECO:0000256" key="1">
    <source>
        <dbReference type="ARBA" id="ARBA00009647"/>
    </source>
</evidence>
<dbReference type="InterPro" id="IPR003618">
    <property type="entry name" value="TFIIS_cen_dom"/>
</dbReference>
<organismHost>
    <name type="scientific">Chlorella</name>
    <dbReference type="NCBI Taxonomy" id="3071"/>
</organismHost>
<feature type="domain" description="TFIIS central" evidence="5">
    <location>
        <begin position="16"/>
        <end position="134"/>
    </location>
</feature>
<dbReference type="GeneID" id="5659200"/>
<sequence>MVQKHVYNPVSEPMEIRQKARDMIDVVVQDPKISRYLEIASWNHAMDICKNLGHELKWDNFTFRNRYTQKILSVRYNIGLRRDLLDKMKTGETSIKNFVNAKPWEICPEKWEKAFEDAAKKALRFTDASAMDPKDMPDGMLQCGKCKSRKTSYYELQTRSSDEPKHHGWKSGQWRTMWICSSKNLLVFHSTT</sequence>
<keyword evidence="4" id="KW-0862">Zinc</keyword>
<dbReference type="GO" id="GO:0006351">
    <property type="term" value="P:DNA-templated transcription"/>
    <property type="evidence" value="ECO:0007669"/>
    <property type="project" value="InterPro"/>
</dbReference>
<comment type="similarity">
    <text evidence="1">Belongs to the TFS-II family.</text>
</comment>
<dbReference type="Gene3D" id="2.20.25.10">
    <property type="match status" value="1"/>
</dbReference>
<organism evidence="6 7">
    <name type="scientific">Paramecium bursaria Chlorella virus NY2A</name>
    <name type="common">PBCV-NY2A</name>
    <dbReference type="NCBI Taxonomy" id="46021"/>
    <lineage>
        <taxon>Viruses</taxon>
        <taxon>Varidnaviria</taxon>
        <taxon>Bamfordvirae</taxon>
        <taxon>Nucleocytoviricota</taxon>
        <taxon>Megaviricetes</taxon>
        <taxon>Algavirales</taxon>
        <taxon>Phycodnaviridae</taxon>
        <taxon>Chlorovirus</taxon>
        <taxon>Chlorovirus americanus</taxon>
    </lineage>
</organism>
<evidence type="ECO:0000256" key="3">
    <source>
        <dbReference type="ARBA" id="ARBA00022771"/>
    </source>
</evidence>
<dbReference type="Proteomes" id="UP000202419">
    <property type="component" value="Segment"/>
</dbReference>
<evidence type="ECO:0000313" key="6">
    <source>
        <dbReference type="EMBL" id="ABT14574.1"/>
    </source>
</evidence>
<name>A7IW50_PBCVN</name>
<dbReference type="PROSITE" id="PS51321">
    <property type="entry name" value="TFIIS_CENTRAL"/>
    <property type="match status" value="1"/>
</dbReference>
<dbReference type="GO" id="GO:0008270">
    <property type="term" value="F:zinc ion binding"/>
    <property type="evidence" value="ECO:0007669"/>
    <property type="project" value="UniProtKB-KW"/>
</dbReference>
<proteinExistence type="inferred from homology"/>